<feature type="transmembrane region" description="Helical" evidence="1">
    <location>
        <begin position="54"/>
        <end position="78"/>
    </location>
</feature>
<gene>
    <name evidence="2" type="ORF">CSEC_1472</name>
</gene>
<keyword evidence="1" id="KW-0472">Membrane</keyword>
<dbReference type="RefSeq" id="WP_041017835.1">
    <property type="nucleotide sequence ID" value="NZ_CCEJ010000007.1"/>
</dbReference>
<proteinExistence type="predicted"/>
<sequence length="144" mass="15795">MLLTGEIKTDGTDNLQVVSENEIERVPSNDEAQVGNLSGRQASRRAPKPGLCNYIMALAFAILTLGGFGGSAGLFFLYRSTRRFKEWPSDQDSLLDFHTGAVILGVTFIFVLAFSFTCTLTACTSVIQESRKRRIALQGIRDSL</sequence>
<accession>A0A090CZH1</accession>
<keyword evidence="1" id="KW-0812">Transmembrane</keyword>
<dbReference type="EMBL" id="CCEJ010000007">
    <property type="protein sequence ID" value="CDR34286.1"/>
    <property type="molecule type" value="Genomic_DNA"/>
</dbReference>
<evidence type="ECO:0000313" key="2">
    <source>
        <dbReference type="EMBL" id="CDR34286.1"/>
    </source>
</evidence>
<organism evidence="2 3">
    <name type="scientific">Candidatus Criblamydia sequanensis CRIB-18</name>
    <dbReference type="NCBI Taxonomy" id="1437425"/>
    <lineage>
        <taxon>Bacteria</taxon>
        <taxon>Pseudomonadati</taxon>
        <taxon>Chlamydiota</taxon>
        <taxon>Chlamydiia</taxon>
        <taxon>Parachlamydiales</taxon>
        <taxon>Candidatus Criblamydiaceae</taxon>
        <taxon>Candidatus Criblamydia</taxon>
    </lineage>
</organism>
<keyword evidence="3" id="KW-1185">Reference proteome</keyword>
<reference evidence="2" key="2">
    <citation type="submission" date="2014-09" db="EMBL/GenBank/DDBJ databases">
        <title>Criblamydia sequanensis harbors a mega-plasmid encoding arsenite resistance.</title>
        <authorList>
            <person name="Bertelli C."/>
            <person name="Goesmann A."/>
            <person name="Greub G."/>
        </authorList>
    </citation>
    <scope>NUCLEOTIDE SEQUENCE [LARGE SCALE GENOMIC DNA]</scope>
    <source>
        <strain evidence="2">CRIB-18</strain>
    </source>
</reference>
<evidence type="ECO:0000313" key="3">
    <source>
        <dbReference type="Proteomes" id="UP000031552"/>
    </source>
</evidence>
<name>A0A090CZH1_9BACT</name>
<dbReference type="STRING" id="1437425.CSEC_1472"/>
<dbReference type="Proteomes" id="UP000031552">
    <property type="component" value="Unassembled WGS sequence"/>
</dbReference>
<reference evidence="2" key="1">
    <citation type="submission" date="2013-12" db="EMBL/GenBank/DDBJ databases">
        <authorList>
            <person name="Linke B."/>
        </authorList>
    </citation>
    <scope>NUCLEOTIDE SEQUENCE [LARGE SCALE GENOMIC DNA]</scope>
    <source>
        <strain evidence="2">CRIB-18</strain>
    </source>
</reference>
<protein>
    <submittedName>
        <fullName evidence="2">Membrane protein</fullName>
    </submittedName>
</protein>
<keyword evidence="1" id="KW-1133">Transmembrane helix</keyword>
<feature type="transmembrane region" description="Helical" evidence="1">
    <location>
        <begin position="98"/>
        <end position="127"/>
    </location>
</feature>
<comment type="caution">
    <text evidence="2">The sequence shown here is derived from an EMBL/GenBank/DDBJ whole genome shotgun (WGS) entry which is preliminary data.</text>
</comment>
<evidence type="ECO:0000256" key="1">
    <source>
        <dbReference type="SAM" id="Phobius"/>
    </source>
</evidence>
<dbReference type="AlphaFoldDB" id="A0A090CZH1"/>